<evidence type="ECO:0000256" key="3">
    <source>
        <dbReference type="ARBA" id="ARBA00022884"/>
    </source>
</evidence>
<dbReference type="Proteomes" id="UP000184139">
    <property type="component" value="Unassembled WGS sequence"/>
</dbReference>
<evidence type="ECO:0000256" key="1">
    <source>
        <dbReference type="ARBA" id="ARBA00006540"/>
    </source>
</evidence>
<evidence type="ECO:0000256" key="7">
    <source>
        <dbReference type="HAMAP-Rule" id="MF_01325"/>
    </source>
</evidence>
<dbReference type="HAMAP" id="MF_01325_B">
    <property type="entry name" value="Ribosomal_uL3_B"/>
    <property type="match status" value="1"/>
</dbReference>
<dbReference type="PANTHER" id="PTHR11229:SF16">
    <property type="entry name" value="LARGE RIBOSOMAL SUBUNIT PROTEIN UL3C"/>
    <property type="match status" value="1"/>
</dbReference>
<dbReference type="GO" id="GO:0006412">
    <property type="term" value="P:translation"/>
    <property type="evidence" value="ECO:0007669"/>
    <property type="project" value="UniProtKB-UniRule"/>
</dbReference>
<protein>
    <recommendedName>
        <fullName evidence="6 7">Large ribosomal subunit protein uL3</fullName>
    </recommendedName>
</protein>
<dbReference type="Gene3D" id="3.30.160.810">
    <property type="match status" value="1"/>
</dbReference>
<dbReference type="STRING" id="1121409.SAMN02745124_03613"/>
<sequence length="209" mass="22644">MPKTMGILGKKLGMTRIYNELGVVIPVTVIQAGPCTVLQVKTADKEGYNAIQVGFDPKRPNRVTKPEAGHCKAAGADGFYHIREFHVDNPGDYQVGQQLSLDDVVKIGDLVDVQGKSKGRGFQGVVKRYGFKGGRDTHGSMFHRAPGSIGCSAWPSRVIKGKRLPGRMGNETVLKKSLKVVDVRPEDHVVLLKGSVPGAKNGLLKIFSR</sequence>
<dbReference type="GO" id="GO:0022625">
    <property type="term" value="C:cytosolic large ribosomal subunit"/>
    <property type="evidence" value="ECO:0007669"/>
    <property type="project" value="TreeGrafter"/>
</dbReference>
<evidence type="ECO:0000313" key="9">
    <source>
        <dbReference type="Proteomes" id="UP000184139"/>
    </source>
</evidence>
<organism evidence="8 9">
    <name type="scientific">Desulfofustis glycolicus DSM 9705</name>
    <dbReference type="NCBI Taxonomy" id="1121409"/>
    <lineage>
        <taxon>Bacteria</taxon>
        <taxon>Pseudomonadati</taxon>
        <taxon>Thermodesulfobacteriota</taxon>
        <taxon>Desulfobulbia</taxon>
        <taxon>Desulfobulbales</taxon>
        <taxon>Desulfocapsaceae</taxon>
        <taxon>Desulfofustis</taxon>
    </lineage>
</organism>
<dbReference type="AlphaFoldDB" id="A0A1M5Y491"/>
<keyword evidence="2 7" id="KW-0699">rRNA-binding</keyword>
<evidence type="ECO:0000256" key="6">
    <source>
        <dbReference type="ARBA" id="ARBA00035243"/>
    </source>
</evidence>
<keyword evidence="4 7" id="KW-0689">Ribosomal protein</keyword>
<comment type="similarity">
    <text evidence="1 7">Belongs to the universal ribosomal protein uL3 family.</text>
</comment>
<reference evidence="8 9" key="1">
    <citation type="submission" date="2016-11" db="EMBL/GenBank/DDBJ databases">
        <authorList>
            <person name="Jaros S."/>
            <person name="Januszkiewicz K."/>
            <person name="Wedrychowicz H."/>
        </authorList>
    </citation>
    <scope>NUCLEOTIDE SEQUENCE [LARGE SCALE GENOMIC DNA]</scope>
    <source>
        <strain evidence="8 9">DSM 9705</strain>
    </source>
</reference>
<name>A0A1M5Y491_9BACT</name>
<accession>A0A1M5Y491</accession>
<keyword evidence="9" id="KW-1185">Reference proteome</keyword>
<dbReference type="InterPro" id="IPR000597">
    <property type="entry name" value="Ribosomal_uL3"/>
</dbReference>
<dbReference type="NCBIfam" id="TIGR03625">
    <property type="entry name" value="L3_bact"/>
    <property type="match status" value="1"/>
</dbReference>
<evidence type="ECO:0000256" key="2">
    <source>
        <dbReference type="ARBA" id="ARBA00022730"/>
    </source>
</evidence>
<keyword evidence="3 7" id="KW-0694">RNA-binding</keyword>
<dbReference type="FunFam" id="3.30.160.810:FF:000001">
    <property type="entry name" value="50S ribosomal protein L3"/>
    <property type="match status" value="1"/>
</dbReference>
<dbReference type="Pfam" id="PF00297">
    <property type="entry name" value="Ribosomal_L3"/>
    <property type="match status" value="1"/>
</dbReference>
<dbReference type="GO" id="GO:0003735">
    <property type="term" value="F:structural constituent of ribosome"/>
    <property type="evidence" value="ECO:0007669"/>
    <property type="project" value="UniProtKB-UniRule"/>
</dbReference>
<evidence type="ECO:0000256" key="5">
    <source>
        <dbReference type="ARBA" id="ARBA00023274"/>
    </source>
</evidence>
<dbReference type="OrthoDB" id="9806135at2"/>
<evidence type="ECO:0000256" key="4">
    <source>
        <dbReference type="ARBA" id="ARBA00022980"/>
    </source>
</evidence>
<dbReference type="GO" id="GO:0019843">
    <property type="term" value="F:rRNA binding"/>
    <property type="evidence" value="ECO:0007669"/>
    <property type="project" value="UniProtKB-UniRule"/>
</dbReference>
<dbReference type="Gene3D" id="2.40.30.10">
    <property type="entry name" value="Translation factors"/>
    <property type="match status" value="1"/>
</dbReference>
<dbReference type="FunFam" id="2.40.30.10:FF:000004">
    <property type="entry name" value="50S ribosomal protein L3"/>
    <property type="match status" value="1"/>
</dbReference>
<proteinExistence type="inferred from homology"/>
<dbReference type="InterPro" id="IPR019927">
    <property type="entry name" value="Ribosomal_uL3_bac/org-type"/>
</dbReference>
<dbReference type="SUPFAM" id="SSF50447">
    <property type="entry name" value="Translation proteins"/>
    <property type="match status" value="1"/>
</dbReference>
<dbReference type="EMBL" id="FQXS01000028">
    <property type="protein sequence ID" value="SHI06890.1"/>
    <property type="molecule type" value="Genomic_DNA"/>
</dbReference>
<comment type="function">
    <text evidence="7">One of the primary rRNA binding proteins, it binds directly near the 3'-end of the 23S rRNA, where it nucleates assembly of the 50S subunit.</text>
</comment>
<keyword evidence="5 7" id="KW-0687">Ribonucleoprotein</keyword>
<gene>
    <name evidence="7" type="primary">rplC</name>
    <name evidence="8" type="ORF">SAMN02745124_03613</name>
</gene>
<dbReference type="PANTHER" id="PTHR11229">
    <property type="entry name" value="50S RIBOSOMAL PROTEIN L3"/>
    <property type="match status" value="1"/>
</dbReference>
<evidence type="ECO:0000313" key="8">
    <source>
        <dbReference type="EMBL" id="SHI06890.1"/>
    </source>
</evidence>
<dbReference type="RefSeq" id="WP_073378263.1">
    <property type="nucleotide sequence ID" value="NZ_FQXS01000028.1"/>
</dbReference>
<dbReference type="InterPro" id="IPR009000">
    <property type="entry name" value="Transl_B-barrel_sf"/>
</dbReference>
<comment type="subunit">
    <text evidence="7">Part of the 50S ribosomal subunit. Forms a cluster with proteins L14 and L19.</text>
</comment>